<feature type="domain" description="Outer membrane protein assembly factor BamE" evidence="6">
    <location>
        <begin position="36"/>
        <end position="104"/>
    </location>
</feature>
<dbReference type="PANTHER" id="PTHR37482">
    <property type="entry name" value="OUTER MEMBRANE PROTEIN ASSEMBLY FACTOR BAME"/>
    <property type="match status" value="1"/>
</dbReference>
<dbReference type="InterPro" id="IPR007450">
    <property type="entry name" value="BamE_dom"/>
</dbReference>
<dbReference type="GO" id="GO:0043165">
    <property type="term" value="P:Gram-negative-bacterium-type cell outer membrane assembly"/>
    <property type="evidence" value="ECO:0007669"/>
    <property type="project" value="UniProtKB-UniRule"/>
</dbReference>
<evidence type="ECO:0000313" key="8">
    <source>
        <dbReference type="Proteomes" id="UP000187526"/>
    </source>
</evidence>
<evidence type="ECO:0000256" key="4">
    <source>
        <dbReference type="HAMAP-Rule" id="MF_00925"/>
    </source>
</evidence>
<dbReference type="HAMAP" id="MF_00925">
    <property type="entry name" value="OM_assembly_BamE"/>
    <property type="match status" value="1"/>
</dbReference>
<keyword evidence="8" id="KW-1185">Reference proteome</keyword>
<dbReference type="STRING" id="418702.BJN45_10135"/>
<evidence type="ECO:0000256" key="3">
    <source>
        <dbReference type="ARBA" id="ARBA00023237"/>
    </source>
</evidence>
<comment type="caution">
    <text evidence="7">The sequence shown here is derived from an EMBL/GenBank/DDBJ whole genome shotgun (WGS) entry which is preliminary data.</text>
</comment>
<sequence length="160" mass="18052">MRRSRTLFLVAACALLAACAYKPSFINEYKIDVQQGNVLTQDMVAQLKPGQTREQVRFILGSPLISDIFHRQRWDYVYRFREGRTGDVQSRQFSVFFDTDGRLERVSGDVDVASVEELTAPVSRTRVVDLGSISAEAAAEQAPAIEEPGFFRRMMNKVGL</sequence>
<dbReference type="Gene3D" id="3.30.1450.10">
    <property type="match status" value="1"/>
</dbReference>
<reference evidence="7 8" key="1">
    <citation type="submission" date="2016-10" db="EMBL/GenBank/DDBJ databases">
        <title>Alkaliphiles isolated from bioreactors.</title>
        <authorList>
            <person name="Salah Z."/>
            <person name="Rout S.P."/>
            <person name="Humphreys P.N."/>
        </authorList>
    </citation>
    <scope>NUCLEOTIDE SEQUENCE [LARGE SCALE GENOMIC DNA]</scope>
    <source>
        <strain evidence="7 8">ZS02</strain>
    </source>
</reference>
<name>A0A1R1I5K2_9RHOO</name>
<keyword evidence="4" id="KW-0449">Lipoprotein</keyword>
<keyword evidence="3 4" id="KW-0998">Cell outer membrane</keyword>
<organism evidence="7 8">
    <name type="scientific">Azonexus hydrophilus</name>
    <dbReference type="NCBI Taxonomy" id="418702"/>
    <lineage>
        <taxon>Bacteria</taxon>
        <taxon>Pseudomonadati</taxon>
        <taxon>Pseudomonadota</taxon>
        <taxon>Betaproteobacteria</taxon>
        <taxon>Rhodocyclales</taxon>
        <taxon>Azonexaceae</taxon>
        <taxon>Azonexus</taxon>
    </lineage>
</organism>
<dbReference type="PANTHER" id="PTHR37482:SF1">
    <property type="entry name" value="OUTER MEMBRANE PROTEIN ASSEMBLY FACTOR BAME"/>
    <property type="match status" value="1"/>
</dbReference>
<dbReference type="RefSeq" id="WP_076095267.1">
    <property type="nucleotide sequence ID" value="NZ_MTHD01000003.1"/>
</dbReference>
<dbReference type="OrthoDB" id="9808250at2"/>
<keyword evidence="2 4" id="KW-0472">Membrane</keyword>
<proteinExistence type="inferred from homology"/>
<comment type="subunit">
    <text evidence="4">Part of the Bam complex.</text>
</comment>
<dbReference type="EMBL" id="MTHD01000003">
    <property type="protein sequence ID" value="OMG54005.1"/>
    <property type="molecule type" value="Genomic_DNA"/>
</dbReference>
<evidence type="ECO:0000313" key="7">
    <source>
        <dbReference type="EMBL" id="OMG54005.1"/>
    </source>
</evidence>
<keyword evidence="1 4" id="KW-0732">Signal</keyword>
<evidence type="ECO:0000256" key="2">
    <source>
        <dbReference type="ARBA" id="ARBA00023136"/>
    </source>
</evidence>
<dbReference type="GO" id="GO:0030674">
    <property type="term" value="F:protein-macromolecule adaptor activity"/>
    <property type="evidence" value="ECO:0007669"/>
    <property type="project" value="TreeGrafter"/>
</dbReference>
<keyword evidence="4" id="KW-0564">Palmitate</keyword>
<dbReference type="GO" id="GO:1990063">
    <property type="term" value="C:Bam protein complex"/>
    <property type="evidence" value="ECO:0007669"/>
    <property type="project" value="TreeGrafter"/>
</dbReference>
<dbReference type="AlphaFoldDB" id="A0A1R1I5K2"/>
<dbReference type="PROSITE" id="PS51257">
    <property type="entry name" value="PROKAR_LIPOPROTEIN"/>
    <property type="match status" value="1"/>
</dbReference>
<comment type="function">
    <text evidence="4">Part of the outer membrane protein assembly complex, which is involved in assembly and insertion of beta-barrel proteins into the outer membrane.</text>
</comment>
<evidence type="ECO:0000256" key="1">
    <source>
        <dbReference type="ARBA" id="ARBA00022729"/>
    </source>
</evidence>
<dbReference type="GO" id="GO:0051205">
    <property type="term" value="P:protein insertion into membrane"/>
    <property type="evidence" value="ECO:0007669"/>
    <property type="project" value="UniProtKB-UniRule"/>
</dbReference>
<evidence type="ECO:0000259" key="6">
    <source>
        <dbReference type="Pfam" id="PF04355"/>
    </source>
</evidence>
<dbReference type="Proteomes" id="UP000187526">
    <property type="component" value="Unassembled WGS sequence"/>
</dbReference>
<accession>A0A1R1I5K2</accession>
<dbReference type="InterPro" id="IPR026592">
    <property type="entry name" value="BamE"/>
</dbReference>
<dbReference type="InterPro" id="IPR037873">
    <property type="entry name" value="BamE-like"/>
</dbReference>
<protein>
    <recommendedName>
        <fullName evidence="4">Outer membrane protein assembly factor BamE</fullName>
    </recommendedName>
</protein>
<gene>
    <name evidence="4" type="primary">bamE</name>
    <name evidence="7" type="ORF">BJN45_10135</name>
</gene>
<comment type="similarity">
    <text evidence="4">Belongs to the BamE family.</text>
</comment>
<feature type="signal peptide" evidence="5">
    <location>
        <begin position="1"/>
        <end position="26"/>
    </location>
</feature>
<feature type="chain" id="PRO_5010389940" description="Outer membrane protein assembly factor BamE" evidence="5">
    <location>
        <begin position="27"/>
        <end position="160"/>
    </location>
</feature>
<dbReference type="Pfam" id="PF04355">
    <property type="entry name" value="BamE"/>
    <property type="match status" value="1"/>
</dbReference>
<comment type="subcellular location">
    <subcellularLocation>
        <location evidence="4">Cell outer membrane</location>
        <topology evidence="4">Lipid-anchor</topology>
    </subcellularLocation>
</comment>
<evidence type="ECO:0000256" key="5">
    <source>
        <dbReference type="SAM" id="SignalP"/>
    </source>
</evidence>